<keyword evidence="1" id="KW-0418">Kinase</keyword>
<proteinExistence type="predicted"/>
<dbReference type="EMBL" id="CP109546">
    <property type="protein sequence ID" value="WTZ12849.1"/>
    <property type="molecule type" value="Genomic_DNA"/>
</dbReference>
<dbReference type="InterPro" id="IPR036890">
    <property type="entry name" value="HATPase_C_sf"/>
</dbReference>
<gene>
    <name evidence="3" type="ORF">OG699_35700</name>
</gene>
<dbReference type="InterPro" id="IPR050267">
    <property type="entry name" value="Anti-sigma-factor_SerPK"/>
</dbReference>
<evidence type="ECO:0000313" key="3">
    <source>
        <dbReference type="EMBL" id="WTZ12849.1"/>
    </source>
</evidence>
<evidence type="ECO:0000259" key="2">
    <source>
        <dbReference type="Pfam" id="PF13581"/>
    </source>
</evidence>
<keyword evidence="1" id="KW-0723">Serine/threonine-protein kinase</keyword>
<keyword evidence="3" id="KW-0067">ATP-binding</keyword>
<keyword evidence="1" id="KW-0808">Transferase</keyword>
<organism evidence="3">
    <name type="scientific">Streptomyces sp. NBC_01393</name>
    <dbReference type="NCBI Taxonomy" id="2903851"/>
    <lineage>
        <taxon>Bacteria</taxon>
        <taxon>Bacillati</taxon>
        <taxon>Actinomycetota</taxon>
        <taxon>Actinomycetes</taxon>
        <taxon>Kitasatosporales</taxon>
        <taxon>Streptomycetaceae</taxon>
        <taxon>Streptomyces</taxon>
    </lineage>
</organism>
<dbReference type="GO" id="GO:0005524">
    <property type="term" value="F:ATP binding"/>
    <property type="evidence" value="ECO:0007669"/>
    <property type="project" value="UniProtKB-KW"/>
</dbReference>
<dbReference type="PANTHER" id="PTHR35526:SF3">
    <property type="entry name" value="ANTI-SIGMA-F FACTOR RSBW"/>
    <property type="match status" value="1"/>
</dbReference>
<keyword evidence="3" id="KW-0547">Nucleotide-binding</keyword>
<dbReference type="InterPro" id="IPR003594">
    <property type="entry name" value="HATPase_dom"/>
</dbReference>
<dbReference type="PANTHER" id="PTHR35526">
    <property type="entry name" value="ANTI-SIGMA-F FACTOR RSBW-RELATED"/>
    <property type="match status" value="1"/>
</dbReference>
<sequence length="151" mass="16025">MDEPPRNGDGERPDAAPPLEASFALDSDASRIAQARHLAAAFLTKVRDDYGIPVASAAVEIVQLIVSELVTNARKYAPGPALLHLRITGPVLQVELWDSNPVLPAAKDPDPERIGQHGLEIVTALARTVTVEQTPNGKRITADVLLSIAAA</sequence>
<name>A0AAU3I6R1_9ACTN</name>
<dbReference type="GO" id="GO:0004674">
    <property type="term" value="F:protein serine/threonine kinase activity"/>
    <property type="evidence" value="ECO:0007669"/>
    <property type="project" value="UniProtKB-KW"/>
</dbReference>
<dbReference type="CDD" id="cd16936">
    <property type="entry name" value="HATPase_RsbW-like"/>
    <property type="match status" value="1"/>
</dbReference>
<reference evidence="3" key="1">
    <citation type="submission" date="2022-10" db="EMBL/GenBank/DDBJ databases">
        <title>The complete genomes of actinobacterial strains from the NBC collection.</title>
        <authorList>
            <person name="Joergensen T.S."/>
            <person name="Alvarez Arevalo M."/>
            <person name="Sterndorff E.B."/>
            <person name="Faurdal D."/>
            <person name="Vuksanovic O."/>
            <person name="Mourched A.-S."/>
            <person name="Charusanti P."/>
            <person name="Shaw S."/>
            <person name="Blin K."/>
            <person name="Weber T."/>
        </authorList>
    </citation>
    <scope>NUCLEOTIDE SEQUENCE</scope>
    <source>
        <strain evidence="3">NBC_01393</strain>
    </source>
</reference>
<evidence type="ECO:0000256" key="1">
    <source>
        <dbReference type="ARBA" id="ARBA00022527"/>
    </source>
</evidence>
<protein>
    <submittedName>
        <fullName evidence="3">ATP-binding protein</fullName>
    </submittedName>
</protein>
<dbReference type="SUPFAM" id="SSF55874">
    <property type="entry name" value="ATPase domain of HSP90 chaperone/DNA topoisomerase II/histidine kinase"/>
    <property type="match status" value="1"/>
</dbReference>
<dbReference type="AlphaFoldDB" id="A0AAU3I6R1"/>
<dbReference type="Pfam" id="PF13581">
    <property type="entry name" value="HATPase_c_2"/>
    <property type="match status" value="1"/>
</dbReference>
<dbReference type="Gene3D" id="3.30.565.10">
    <property type="entry name" value="Histidine kinase-like ATPase, C-terminal domain"/>
    <property type="match status" value="1"/>
</dbReference>
<feature type="domain" description="Histidine kinase/HSP90-like ATPase" evidence="2">
    <location>
        <begin position="28"/>
        <end position="142"/>
    </location>
</feature>
<accession>A0AAU3I6R1</accession>